<dbReference type="InterPro" id="IPR002104">
    <property type="entry name" value="Integrase_catalytic"/>
</dbReference>
<organism evidence="7 8">
    <name type="scientific">Rhodopila globiformis</name>
    <name type="common">Rhodopseudomonas globiformis</name>
    <dbReference type="NCBI Taxonomy" id="1071"/>
    <lineage>
        <taxon>Bacteria</taxon>
        <taxon>Pseudomonadati</taxon>
        <taxon>Pseudomonadota</taxon>
        <taxon>Alphaproteobacteria</taxon>
        <taxon>Acetobacterales</taxon>
        <taxon>Acetobacteraceae</taxon>
        <taxon>Rhodopila</taxon>
    </lineage>
</organism>
<evidence type="ECO:0000259" key="6">
    <source>
        <dbReference type="PROSITE" id="PS51900"/>
    </source>
</evidence>
<keyword evidence="1" id="KW-0229">DNA integration</keyword>
<dbReference type="InterPro" id="IPR004107">
    <property type="entry name" value="Integrase_SAM-like_N"/>
</dbReference>
<evidence type="ECO:0000256" key="1">
    <source>
        <dbReference type="ARBA" id="ARBA00022908"/>
    </source>
</evidence>
<reference evidence="7 8" key="1">
    <citation type="journal article" date="2018" name="Arch. Microbiol.">
        <title>New insights into the metabolic potential of the phototrophic purple bacterium Rhodopila globiformis DSM 161(T) from its draft genome sequence and evidence for a vanadium-dependent nitrogenase.</title>
        <authorList>
            <person name="Imhoff J.F."/>
            <person name="Rahn T."/>
            <person name="Kunzel S."/>
            <person name="Neulinger S.C."/>
        </authorList>
    </citation>
    <scope>NUCLEOTIDE SEQUENCE [LARGE SCALE GENOMIC DNA]</scope>
    <source>
        <strain evidence="7 8">DSM 161</strain>
    </source>
</reference>
<dbReference type="InterPro" id="IPR010998">
    <property type="entry name" value="Integrase_recombinase_N"/>
</dbReference>
<name>A0A2S6NHB0_RHOGL</name>
<dbReference type="PANTHER" id="PTHR30349">
    <property type="entry name" value="PHAGE INTEGRASE-RELATED"/>
    <property type="match status" value="1"/>
</dbReference>
<dbReference type="EMBL" id="NHRY01000133">
    <property type="protein sequence ID" value="PPQ34006.1"/>
    <property type="molecule type" value="Genomic_DNA"/>
</dbReference>
<proteinExistence type="predicted"/>
<dbReference type="PANTHER" id="PTHR30349:SF90">
    <property type="entry name" value="TYROSINE RECOMBINASE XERD"/>
    <property type="match status" value="1"/>
</dbReference>
<evidence type="ECO:0000256" key="2">
    <source>
        <dbReference type="ARBA" id="ARBA00023125"/>
    </source>
</evidence>
<sequence length="455" mass="50849">MSYAEFGTMLSSACILASPVVKVREPVGIVFVDWSRPALGWRMQRACRKRPVRLRVEGPLAPYLGPYAEYLADCGYSQVSYWKKTFLVSEFSRWLGSERIAASEITAEHEAAFLRDRARCRILKGGDAISLSGMTGWLRDRGVVDDEAALPTGPSGAEEILQEYAGWLREERGLAPSTIENYGGYIRRFLTSLCGADEPDLAGISASQVTDYIRRNAPHDQTFAQAKNIVTSLRSFFRFARFRDYIQTDLAAVVPSVAGWSMASIPRAMPTDDVRRLLAESRTWRTPAGRRDRAILLLLARLGLRAREIVRLELDDIDWSRGWLTVHGKGRQERPLPLPHDAGEALASYLKDGRPESACRRVFLRSRAPFDGLGSHSDICQIVHRAIARAGIKVKVTGAHQLRHALAMDMLRQGLSLTEIGQMLRHRSPEATRRYAKVDLDGLRAVALPWPGDLP</sequence>
<dbReference type="Pfam" id="PF02899">
    <property type="entry name" value="Phage_int_SAM_1"/>
    <property type="match status" value="1"/>
</dbReference>
<evidence type="ECO:0000256" key="4">
    <source>
        <dbReference type="PROSITE-ProRule" id="PRU01248"/>
    </source>
</evidence>
<dbReference type="PROSITE" id="PS51898">
    <property type="entry name" value="TYR_RECOMBINASE"/>
    <property type="match status" value="1"/>
</dbReference>
<dbReference type="GO" id="GO:0015074">
    <property type="term" value="P:DNA integration"/>
    <property type="evidence" value="ECO:0007669"/>
    <property type="project" value="UniProtKB-KW"/>
</dbReference>
<keyword evidence="8" id="KW-1185">Reference proteome</keyword>
<dbReference type="InterPro" id="IPR044068">
    <property type="entry name" value="CB"/>
</dbReference>
<dbReference type="GO" id="GO:0006310">
    <property type="term" value="P:DNA recombination"/>
    <property type="evidence" value="ECO:0007669"/>
    <property type="project" value="UniProtKB-KW"/>
</dbReference>
<accession>A0A2S6NHB0</accession>
<feature type="domain" description="Core-binding (CB)" evidence="6">
    <location>
        <begin position="155"/>
        <end position="241"/>
    </location>
</feature>
<evidence type="ECO:0000313" key="7">
    <source>
        <dbReference type="EMBL" id="PPQ34006.1"/>
    </source>
</evidence>
<feature type="domain" description="Tyr recombinase" evidence="5">
    <location>
        <begin position="264"/>
        <end position="448"/>
    </location>
</feature>
<dbReference type="GO" id="GO:0003677">
    <property type="term" value="F:DNA binding"/>
    <property type="evidence" value="ECO:0007669"/>
    <property type="project" value="UniProtKB-UniRule"/>
</dbReference>
<dbReference type="Pfam" id="PF00589">
    <property type="entry name" value="Phage_integrase"/>
    <property type="match status" value="1"/>
</dbReference>
<dbReference type="AlphaFoldDB" id="A0A2S6NHB0"/>
<evidence type="ECO:0000256" key="3">
    <source>
        <dbReference type="ARBA" id="ARBA00023172"/>
    </source>
</evidence>
<dbReference type="InterPro" id="IPR013762">
    <property type="entry name" value="Integrase-like_cat_sf"/>
</dbReference>
<keyword evidence="2 4" id="KW-0238">DNA-binding</keyword>
<dbReference type="PROSITE" id="PS51900">
    <property type="entry name" value="CB"/>
    <property type="match status" value="1"/>
</dbReference>
<dbReference type="Gene3D" id="1.10.150.130">
    <property type="match status" value="1"/>
</dbReference>
<dbReference type="Gene3D" id="1.10.443.10">
    <property type="entry name" value="Intergrase catalytic core"/>
    <property type="match status" value="1"/>
</dbReference>
<protein>
    <recommendedName>
        <fullName evidence="9">Integrase</fullName>
    </recommendedName>
</protein>
<evidence type="ECO:0000259" key="5">
    <source>
        <dbReference type="PROSITE" id="PS51898"/>
    </source>
</evidence>
<comment type="caution">
    <text evidence="7">The sequence shown here is derived from an EMBL/GenBank/DDBJ whole genome shotgun (WGS) entry which is preliminary data.</text>
</comment>
<dbReference type="InterPro" id="IPR050090">
    <property type="entry name" value="Tyrosine_recombinase_XerCD"/>
</dbReference>
<keyword evidence="3" id="KW-0233">DNA recombination</keyword>
<evidence type="ECO:0008006" key="9">
    <source>
        <dbReference type="Google" id="ProtNLM"/>
    </source>
</evidence>
<dbReference type="Proteomes" id="UP000239724">
    <property type="component" value="Unassembled WGS sequence"/>
</dbReference>
<evidence type="ECO:0000313" key="8">
    <source>
        <dbReference type="Proteomes" id="UP000239724"/>
    </source>
</evidence>
<dbReference type="SUPFAM" id="SSF56349">
    <property type="entry name" value="DNA breaking-rejoining enzymes"/>
    <property type="match status" value="1"/>
</dbReference>
<gene>
    <name evidence="7" type="ORF">CCS01_12790</name>
</gene>
<dbReference type="InterPro" id="IPR011010">
    <property type="entry name" value="DNA_brk_join_enz"/>
</dbReference>